<feature type="region of interest" description="Disordered" evidence="1">
    <location>
        <begin position="171"/>
        <end position="192"/>
    </location>
</feature>
<dbReference type="Proteomes" id="UP000821866">
    <property type="component" value="Chromosome 2"/>
</dbReference>
<dbReference type="CDD" id="cd16448">
    <property type="entry name" value="RING-H2"/>
    <property type="match status" value="1"/>
</dbReference>
<proteinExistence type="predicted"/>
<protein>
    <submittedName>
        <fullName evidence="2">Uncharacterized protein</fullName>
    </submittedName>
</protein>
<accession>A0A9J6EG31</accession>
<evidence type="ECO:0000313" key="3">
    <source>
        <dbReference type="Proteomes" id="UP000821866"/>
    </source>
</evidence>
<sequence>MKTTASAIRRLAADALTFLDLARAGACIAVSSGVSKGAFLTALFNRQQKMCVSQAKPWAPKLAFPPQQDISMAVRPRMPNFPVQAPLFSHPSGAMLPSSPAPGPKAVPPVLDIPIVPRALSSGATAKPVNIAAIGTPAGPGVTYYATSAPMPSGNGEVALGAAAPAITSPGYPTASGRPTEKAVNEAPGQSHRSEKLMQELMERHPGCPRQQEHKLPARAPQQPKPRLVLTALRTSQSAKSQPQPPLLWHRRRRLEPASTSQGSHGVATPPSAAFAWTTRMEQVASITYRISDRRLYSCHRRDHLAIYHEGDCFRNPPFSSRFSHLPRLGEGWSLHRGFLRRQHGGVSHRSLQSAAEYVRQPGQALGELEVMAFLPNWISKLLFRSVLPLSRPPAPRPAFPPQQDISMAVRPRMPSLPAQAPLFSHPSGVMMPSSPAPGPKAVPPVLDIPIVPRALSSGATAKPVIIAAIGTPAGPGVTYYATSAPMPTGNGEVALGAAAPAITSPGYPTASGRPTEKAVNEAPGQSHRSEKLMQELIERHPGCPRQQERMLPARAPQQPKPRLVLTALRPSQSAKSQPQPPLLWHRCRKTWTSQHESGQSWSGRSTQCSICLDDQNSDRPEIRSLCRHCFQEKCLQNGSRRTIALRDLLRQGLRRLRVANLSACHIVAGTVVAAQRERIQ</sequence>
<gene>
    <name evidence="2" type="ORF">HPB51_006090</name>
</gene>
<evidence type="ECO:0000256" key="1">
    <source>
        <dbReference type="SAM" id="MobiDB-lite"/>
    </source>
</evidence>
<name>A0A9J6EG31_RHIMP</name>
<comment type="caution">
    <text evidence="2">The sequence shown here is derived from an EMBL/GenBank/DDBJ whole genome shotgun (WGS) entry which is preliminary data.</text>
</comment>
<reference evidence="2" key="2">
    <citation type="submission" date="2021-09" db="EMBL/GenBank/DDBJ databases">
        <authorList>
            <person name="Jia N."/>
            <person name="Wang J."/>
            <person name="Shi W."/>
            <person name="Du L."/>
            <person name="Sun Y."/>
            <person name="Zhan W."/>
            <person name="Jiang J."/>
            <person name="Wang Q."/>
            <person name="Zhang B."/>
            <person name="Ji P."/>
            <person name="Sakyi L.B."/>
            <person name="Cui X."/>
            <person name="Yuan T."/>
            <person name="Jiang B."/>
            <person name="Yang W."/>
            <person name="Lam T.T.-Y."/>
            <person name="Chang Q."/>
            <person name="Ding S."/>
            <person name="Wang X."/>
            <person name="Zhu J."/>
            <person name="Ruan X."/>
            <person name="Zhao L."/>
            <person name="Wei J."/>
            <person name="Que T."/>
            <person name="Du C."/>
            <person name="Cheng J."/>
            <person name="Dai P."/>
            <person name="Han X."/>
            <person name="Huang E."/>
            <person name="Gao Y."/>
            <person name="Liu J."/>
            <person name="Shao H."/>
            <person name="Ye R."/>
            <person name="Li L."/>
            <person name="Wei W."/>
            <person name="Wang X."/>
            <person name="Wang C."/>
            <person name="Huo Q."/>
            <person name="Li W."/>
            <person name="Guo W."/>
            <person name="Chen H."/>
            <person name="Chen S."/>
            <person name="Zhou L."/>
            <person name="Zhou L."/>
            <person name="Ni X."/>
            <person name="Tian J."/>
            <person name="Zhou Y."/>
            <person name="Sheng Y."/>
            <person name="Liu T."/>
            <person name="Pan Y."/>
            <person name="Xia L."/>
            <person name="Li J."/>
            <person name="Zhao F."/>
            <person name="Cao W."/>
        </authorList>
    </citation>
    <scope>NUCLEOTIDE SEQUENCE</scope>
    <source>
        <strain evidence="2">Rmic-2018</strain>
        <tissue evidence="2">Larvae</tissue>
    </source>
</reference>
<feature type="region of interest" description="Disordered" evidence="1">
    <location>
        <begin position="508"/>
        <end position="527"/>
    </location>
</feature>
<reference evidence="2" key="1">
    <citation type="journal article" date="2020" name="Cell">
        <title>Large-Scale Comparative Analyses of Tick Genomes Elucidate Their Genetic Diversity and Vector Capacities.</title>
        <authorList>
            <consortium name="Tick Genome and Microbiome Consortium (TIGMIC)"/>
            <person name="Jia N."/>
            <person name="Wang J."/>
            <person name="Shi W."/>
            <person name="Du L."/>
            <person name="Sun Y."/>
            <person name="Zhan W."/>
            <person name="Jiang J.F."/>
            <person name="Wang Q."/>
            <person name="Zhang B."/>
            <person name="Ji P."/>
            <person name="Bell-Sakyi L."/>
            <person name="Cui X.M."/>
            <person name="Yuan T.T."/>
            <person name="Jiang B.G."/>
            <person name="Yang W.F."/>
            <person name="Lam T.T."/>
            <person name="Chang Q.C."/>
            <person name="Ding S.J."/>
            <person name="Wang X.J."/>
            <person name="Zhu J.G."/>
            <person name="Ruan X.D."/>
            <person name="Zhao L."/>
            <person name="Wei J.T."/>
            <person name="Ye R.Z."/>
            <person name="Que T.C."/>
            <person name="Du C.H."/>
            <person name="Zhou Y.H."/>
            <person name="Cheng J.X."/>
            <person name="Dai P.F."/>
            <person name="Guo W.B."/>
            <person name="Han X.H."/>
            <person name="Huang E.J."/>
            <person name="Li L.F."/>
            <person name="Wei W."/>
            <person name="Gao Y.C."/>
            <person name="Liu J.Z."/>
            <person name="Shao H.Z."/>
            <person name="Wang X."/>
            <person name="Wang C.C."/>
            <person name="Yang T.C."/>
            <person name="Huo Q.B."/>
            <person name="Li W."/>
            <person name="Chen H.Y."/>
            <person name="Chen S.E."/>
            <person name="Zhou L.G."/>
            <person name="Ni X.B."/>
            <person name="Tian J.H."/>
            <person name="Sheng Y."/>
            <person name="Liu T."/>
            <person name="Pan Y.S."/>
            <person name="Xia L.Y."/>
            <person name="Li J."/>
            <person name="Zhao F."/>
            <person name="Cao W.C."/>
        </authorList>
    </citation>
    <scope>NUCLEOTIDE SEQUENCE</scope>
    <source>
        <strain evidence="2">Rmic-2018</strain>
    </source>
</reference>
<dbReference type="EMBL" id="JABSTU010000004">
    <property type="protein sequence ID" value="KAH8033085.1"/>
    <property type="molecule type" value="Genomic_DNA"/>
</dbReference>
<organism evidence="2 3">
    <name type="scientific">Rhipicephalus microplus</name>
    <name type="common">Cattle tick</name>
    <name type="synonym">Boophilus microplus</name>
    <dbReference type="NCBI Taxonomy" id="6941"/>
    <lineage>
        <taxon>Eukaryota</taxon>
        <taxon>Metazoa</taxon>
        <taxon>Ecdysozoa</taxon>
        <taxon>Arthropoda</taxon>
        <taxon>Chelicerata</taxon>
        <taxon>Arachnida</taxon>
        <taxon>Acari</taxon>
        <taxon>Parasitiformes</taxon>
        <taxon>Ixodida</taxon>
        <taxon>Ixodoidea</taxon>
        <taxon>Ixodidae</taxon>
        <taxon>Rhipicephalinae</taxon>
        <taxon>Rhipicephalus</taxon>
        <taxon>Boophilus</taxon>
    </lineage>
</organism>
<dbReference type="SUPFAM" id="SSF57850">
    <property type="entry name" value="RING/U-box"/>
    <property type="match status" value="1"/>
</dbReference>
<evidence type="ECO:0000313" key="2">
    <source>
        <dbReference type="EMBL" id="KAH8033085.1"/>
    </source>
</evidence>
<dbReference type="VEuPathDB" id="VectorBase:LOC119161884"/>
<keyword evidence="3" id="KW-1185">Reference proteome</keyword>
<dbReference type="AlphaFoldDB" id="A0A9J6EG31"/>